<keyword evidence="1" id="KW-0472">Membrane</keyword>
<keyword evidence="3" id="KW-1185">Reference proteome</keyword>
<dbReference type="Proteomes" id="UP000625780">
    <property type="component" value="Unassembled WGS sequence"/>
</dbReference>
<sequence>MDYAMGLVSAILTTLVFLPFFYIAYLGKQQSKKKYKIFQKEARRLGFYLDEHEHWGNTLIGLDRTRSKLIYMRILPGELFKVEIPLESIEKCNVLIERNRRKTNGNVSFDLVRVDLELIHTKPAEKSTLLNLYDRDGQVSQDFEVERAEKWKKLIEKNCNLPGSFRSAS</sequence>
<feature type="transmembrane region" description="Helical" evidence="1">
    <location>
        <begin position="6"/>
        <end position="26"/>
    </location>
</feature>
<keyword evidence="1" id="KW-0812">Transmembrane</keyword>
<evidence type="ECO:0000313" key="3">
    <source>
        <dbReference type="Proteomes" id="UP000625780"/>
    </source>
</evidence>
<evidence type="ECO:0000313" key="2">
    <source>
        <dbReference type="EMBL" id="GGD58008.1"/>
    </source>
</evidence>
<dbReference type="RefSeq" id="WP_188371161.1">
    <property type="nucleotide sequence ID" value="NZ_BMFH01000002.1"/>
</dbReference>
<name>A0ABQ1R4N1_9FLAO</name>
<keyword evidence="1" id="KW-1133">Transmembrane helix</keyword>
<protein>
    <submittedName>
        <fullName evidence="2">Uncharacterized protein</fullName>
    </submittedName>
</protein>
<dbReference type="EMBL" id="BMFH01000002">
    <property type="protein sequence ID" value="GGD58008.1"/>
    <property type="molecule type" value="Genomic_DNA"/>
</dbReference>
<gene>
    <name evidence="2" type="ORF">GCM10011361_25590</name>
</gene>
<proteinExistence type="predicted"/>
<organism evidence="2 3">
    <name type="scientific">Muriicola marianensis</name>
    <dbReference type="NCBI Taxonomy" id="1324801"/>
    <lineage>
        <taxon>Bacteria</taxon>
        <taxon>Pseudomonadati</taxon>
        <taxon>Bacteroidota</taxon>
        <taxon>Flavobacteriia</taxon>
        <taxon>Flavobacteriales</taxon>
        <taxon>Flavobacteriaceae</taxon>
        <taxon>Muriicola</taxon>
    </lineage>
</organism>
<reference evidence="3" key="1">
    <citation type="journal article" date="2019" name="Int. J. Syst. Evol. Microbiol.">
        <title>The Global Catalogue of Microorganisms (GCM) 10K type strain sequencing project: providing services to taxonomists for standard genome sequencing and annotation.</title>
        <authorList>
            <consortium name="The Broad Institute Genomics Platform"/>
            <consortium name="The Broad Institute Genome Sequencing Center for Infectious Disease"/>
            <person name="Wu L."/>
            <person name="Ma J."/>
        </authorList>
    </citation>
    <scope>NUCLEOTIDE SEQUENCE [LARGE SCALE GENOMIC DNA]</scope>
    <source>
        <strain evidence="3">CGMCC 1.12606</strain>
    </source>
</reference>
<comment type="caution">
    <text evidence="2">The sequence shown here is derived from an EMBL/GenBank/DDBJ whole genome shotgun (WGS) entry which is preliminary data.</text>
</comment>
<accession>A0ABQ1R4N1</accession>
<evidence type="ECO:0000256" key="1">
    <source>
        <dbReference type="SAM" id="Phobius"/>
    </source>
</evidence>